<dbReference type="InterPro" id="IPR022291">
    <property type="entry name" value="Bacteriocin_synth_cyclodeHase"/>
</dbReference>
<accession>A0A1H8CAJ2</accession>
<proteinExistence type="predicted"/>
<dbReference type="Gene3D" id="3.40.50.720">
    <property type="entry name" value="NAD(P)-binding Rossmann-like Domain"/>
    <property type="match status" value="1"/>
</dbReference>
<sequence>MTERPAYVVLGRGLLADAVTGALSEAVRRPEIPPDLRRPVVTVADSWDVDRYPELHASCAAAGVPWIPVHVELGRVVIGPVAFPGVPGCYECAEFRRRLARADPRSHEEVWRSHRAELAARPSLWLTGHGADLVSAVVAEELEQLDADPRLMRTRQALLYLELDSLHVARHRFLPDPLCPRCGVAPADAPALAAVVLASRPKRDPRTYRIGDVGAGLDRLLATYVDDETGLIRRIAEREQGSLPVAGATVGLRSGGVEYGFGRTRDYRSSRTTALLEALERYGGVSPGGRRTSVHGTYRDLADRALDPRQLGFHPEGRYDAPGSGLARFREDDPIAWVWCHSFARDEPVLVPESYAYYGAWVANGDKPLVYETSNGCALGGCLEEAILHGVLEVAERDAFLMTWYANLPVPRVDLGCAADRSLPLVAGAMESETGYQVLLFDITREHGVPSVWAMALDPARDGERPAAVCAAAAHLDPERAAENALNELGHILADRIRLHPVQRDLARRMADDPALVTDLEHHVVLYGDPLAAGRLDFLLSPVETREVGDLGDTAPFRNADLRDDLNALIGRYLARGMDVVVVDQSTPEHRAGGFSCVKVIIPGMLPMTFGHALRRVDGLPRLRQALAGREPNPHPHPFP</sequence>
<dbReference type="InterPro" id="IPR003776">
    <property type="entry name" value="YcaO-like_dom"/>
</dbReference>
<reference evidence="2 3" key="1">
    <citation type="submission" date="2016-10" db="EMBL/GenBank/DDBJ databases">
        <authorList>
            <person name="de Groot N.N."/>
        </authorList>
    </citation>
    <scope>NUCLEOTIDE SEQUENCE [LARGE SCALE GENOMIC DNA]</scope>
    <source>
        <strain evidence="2 3">DSM 43357</strain>
    </source>
</reference>
<dbReference type="Pfam" id="PF02624">
    <property type="entry name" value="YcaO"/>
    <property type="match status" value="1"/>
</dbReference>
<dbReference type="PANTHER" id="PTHR37809:SF1">
    <property type="entry name" value="RIBOSOMAL PROTEIN S12 METHYLTHIOTRANSFERASE ACCESSORY FACTOR YCAO"/>
    <property type="match status" value="1"/>
</dbReference>
<dbReference type="Gene3D" id="3.30.1330.230">
    <property type="match status" value="1"/>
</dbReference>
<name>A0A1H8CAJ2_9ACTN</name>
<keyword evidence="3" id="KW-1185">Reference proteome</keyword>
<dbReference type="PANTHER" id="PTHR37809">
    <property type="entry name" value="RIBOSOMAL PROTEIN S12 METHYLTHIOTRANSFERASE ACCESSORY FACTOR YCAO"/>
    <property type="match status" value="1"/>
</dbReference>
<dbReference type="Gene3D" id="3.30.160.660">
    <property type="match status" value="1"/>
</dbReference>
<evidence type="ECO:0000313" key="2">
    <source>
        <dbReference type="EMBL" id="SEM92056.1"/>
    </source>
</evidence>
<dbReference type="NCBIfam" id="TIGR03604">
    <property type="entry name" value="TOMM_cyclo_SagD"/>
    <property type="match status" value="1"/>
</dbReference>
<keyword evidence="2" id="KW-0689">Ribosomal protein</keyword>
<dbReference type="GO" id="GO:0016740">
    <property type="term" value="F:transferase activity"/>
    <property type="evidence" value="ECO:0007669"/>
    <property type="project" value="UniProtKB-KW"/>
</dbReference>
<feature type="domain" description="YcaO" evidence="1">
    <location>
        <begin position="260"/>
        <end position="640"/>
    </location>
</feature>
<dbReference type="Proteomes" id="UP000198953">
    <property type="component" value="Unassembled WGS sequence"/>
</dbReference>
<dbReference type="AlphaFoldDB" id="A0A1H8CAJ2"/>
<dbReference type="PROSITE" id="PS51664">
    <property type="entry name" value="YCAO"/>
    <property type="match status" value="1"/>
</dbReference>
<organism evidence="2 3">
    <name type="scientific">Nonomuraea pusilla</name>
    <dbReference type="NCBI Taxonomy" id="46177"/>
    <lineage>
        <taxon>Bacteria</taxon>
        <taxon>Bacillati</taxon>
        <taxon>Actinomycetota</taxon>
        <taxon>Actinomycetes</taxon>
        <taxon>Streptosporangiales</taxon>
        <taxon>Streptosporangiaceae</taxon>
        <taxon>Nonomuraea</taxon>
    </lineage>
</organism>
<gene>
    <name evidence="2" type="ORF">SAMN05660976_06329</name>
</gene>
<protein>
    <submittedName>
        <fullName evidence="2">Ribosomal protein S12 methylthiotransferase accessory factor</fullName>
    </submittedName>
</protein>
<keyword evidence="2" id="KW-0808">Transferase</keyword>
<evidence type="ECO:0000313" key="3">
    <source>
        <dbReference type="Proteomes" id="UP000198953"/>
    </source>
</evidence>
<dbReference type="GO" id="GO:0005840">
    <property type="term" value="C:ribosome"/>
    <property type="evidence" value="ECO:0007669"/>
    <property type="project" value="UniProtKB-KW"/>
</dbReference>
<dbReference type="RefSeq" id="WP_177227583.1">
    <property type="nucleotide sequence ID" value="NZ_FOBF01000019.1"/>
</dbReference>
<dbReference type="Gene3D" id="3.30.40.250">
    <property type="match status" value="1"/>
</dbReference>
<keyword evidence="2" id="KW-0687">Ribonucleoprotein</keyword>
<dbReference type="InterPro" id="IPR027624">
    <property type="entry name" value="TOMM_cyclo_SagD"/>
</dbReference>
<dbReference type="EMBL" id="FOBF01000019">
    <property type="protein sequence ID" value="SEM92056.1"/>
    <property type="molecule type" value="Genomic_DNA"/>
</dbReference>
<dbReference type="STRING" id="46177.SAMN05660976_06329"/>
<evidence type="ECO:0000259" key="1">
    <source>
        <dbReference type="PROSITE" id="PS51664"/>
    </source>
</evidence>
<dbReference type="NCBIfam" id="TIGR03882">
    <property type="entry name" value="cyclo_dehyd_2"/>
    <property type="match status" value="1"/>
</dbReference>